<name>A0A447V1T7_9ENTR</name>
<dbReference type="KEGG" id="clap:NCTC11466_02126"/>
<proteinExistence type="predicted"/>
<organism evidence="1 2">
    <name type="scientific">Cedecea lapagei</name>
    <dbReference type="NCBI Taxonomy" id="158823"/>
    <lineage>
        <taxon>Bacteria</taxon>
        <taxon>Pseudomonadati</taxon>
        <taxon>Pseudomonadota</taxon>
        <taxon>Gammaproteobacteria</taxon>
        <taxon>Enterobacterales</taxon>
        <taxon>Enterobacteriaceae</taxon>
        <taxon>Cedecea</taxon>
    </lineage>
</organism>
<accession>A0A447V1T7</accession>
<gene>
    <name evidence="1" type="ORF">NCTC11466_02126</name>
</gene>
<protein>
    <submittedName>
        <fullName evidence="1">Uncharacterized protein</fullName>
    </submittedName>
</protein>
<evidence type="ECO:0000313" key="1">
    <source>
        <dbReference type="EMBL" id="VEB97385.1"/>
    </source>
</evidence>
<dbReference type="AlphaFoldDB" id="A0A447V1T7"/>
<keyword evidence="2" id="KW-1185">Reference proteome</keyword>
<evidence type="ECO:0000313" key="2">
    <source>
        <dbReference type="Proteomes" id="UP000274122"/>
    </source>
</evidence>
<dbReference type="RefSeq" id="WP_126356163.1">
    <property type="nucleotide sequence ID" value="NZ_LR134201.1"/>
</dbReference>
<sequence>MTVKIYTKDSVSPMQCYVALSDYEEPQRKLAAYEDTVTDLAAQVQGLAAENAYLLPKAASELSNAWVLNKYWVGIHAALMHFGAGREHDAIEWLQNTVAGPGIEVPKLSEFAEIEAWAVEQQKDSISAARALEVIKAETPATEASLAEIRAEGAEMFVSALQKHVDEGDFVGDEIAVITGAIDAGGEFAEKLRKEQGK</sequence>
<dbReference type="OrthoDB" id="6595129at2"/>
<dbReference type="EMBL" id="LR134201">
    <property type="protein sequence ID" value="VEB97385.1"/>
    <property type="molecule type" value="Genomic_DNA"/>
</dbReference>
<dbReference type="Proteomes" id="UP000274122">
    <property type="component" value="Chromosome"/>
</dbReference>
<reference evidence="1 2" key="1">
    <citation type="submission" date="2018-12" db="EMBL/GenBank/DDBJ databases">
        <authorList>
            <consortium name="Pathogen Informatics"/>
        </authorList>
    </citation>
    <scope>NUCLEOTIDE SEQUENCE [LARGE SCALE GENOMIC DNA]</scope>
    <source>
        <strain evidence="1 2">NCTC11466</strain>
    </source>
</reference>